<sequence>MKTLDQIVDQLLAAESLAARSRLLVIGALAVWLSVSALALIAGDAGHFSRAGAVGTGLVLAAFAVTTSARQSYQTYLTKGLVLALRSNLRDIEGRPLMLRDAKPEDPEIAARDFDHQLEAVGRLFARLDRRATQARVTEVASVFVSTLQWGYGDLMLNRLHCGAWTCPS</sequence>
<evidence type="ECO:0000256" key="1">
    <source>
        <dbReference type="SAM" id="Phobius"/>
    </source>
</evidence>
<name>A0AAE4YDH7_9RHOB</name>
<proteinExistence type="predicted"/>
<gene>
    <name evidence="2" type="ORF">GV832_08405</name>
</gene>
<keyword evidence="1" id="KW-0812">Transmembrane</keyword>
<dbReference type="RefSeq" id="WP_168774400.1">
    <property type="nucleotide sequence ID" value="NZ_JAABNR010000006.1"/>
</dbReference>
<evidence type="ECO:0000313" key="2">
    <source>
        <dbReference type="EMBL" id="NBZ87600.1"/>
    </source>
</evidence>
<protein>
    <submittedName>
        <fullName evidence="2">Uncharacterized protein</fullName>
    </submittedName>
</protein>
<organism evidence="2 3">
    <name type="scientific">Stagnihabitans tardus</name>
    <dbReference type="NCBI Taxonomy" id="2699202"/>
    <lineage>
        <taxon>Bacteria</taxon>
        <taxon>Pseudomonadati</taxon>
        <taxon>Pseudomonadota</taxon>
        <taxon>Alphaproteobacteria</taxon>
        <taxon>Rhodobacterales</taxon>
        <taxon>Paracoccaceae</taxon>
        <taxon>Stagnihabitans</taxon>
    </lineage>
</organism>
<keyword evidence="3" id="KW-1185">Reference proteome</keyword>
<feature type="transmembrane region" description="Helical" evidence="1">
    <location>
        <begin position="48"/>
        <end position="69"/>
    </location>
</feature>
<dbReference type="EMBL" id="JAABNR010000006">
    <property type="protein sequence ID" value="NBZ87600.1"/>
    <property type="molecule type" value="Genomic_DNA"/>
</dbReference>
<comment type="caution">
    <text evidence="2">The sequence shown here is derived from an EMBL/GenBank/DDBJ whole genome shotgun (WGS) entry which is preliminary data.</text>
</comment>
<dbReference type="Proteomes" id="UP001193501">
    <property type="component" value="Unassembled WGS sequence"/>
</dbReference>
<keyword evidence="1" id="KW-0472">Membrane</keyword>
<accession>A0AAE4YDH7</accession>
<evidence type="ECO:0000313" key="3">
    <source>
        <dbReference type="Proteomes" id="UP001193501"/>
    </source>
</evidence>
<reference evidence="2" key="1">
    <citation type="submission" date="2020-01" db="EMBL/GenBank/DDBJ databases">
        <authorList>
            <person name="Chen W.-M."/>
        </authorList>
    </citation>
    <scope>NUCLEOTIDE SEQUENCE</scope>
    <source>
        <strain evidence="2">CYK-10</strain>
    </source>
</reference>
<keyword evidence="1" id="KW-1133">Transmembrane helix</keyword>
<dbReference type="AlphaFoldDB" id="A0AAE4YDH7"/>
<feature type="transmembrane region" description="Helical" evidence="1">
    <location>
        <begin position="21"/>
        <end position="42"/>
    </location>
</feature>